<evidence type="ECO:0000313" key="1">
    <source>
        <dbReference type="EMBL" id="CAB4129664.1"/>
    </source>
</evidence>
<proteinExistence type="predicted"/>
<organism evidence="1">
    <name type="scientific">uncultured Caudovirales phage</name>
    <dbReference type="NCBI Taxonomy" id="2100421"/>
    <lineage>
        <taxon>Viruses</taxon>
        <taxon>Duplodnaviria</taxon>
        <taxon>Heunggongvirae</taxon>
        <taxon>Uroviricota</taxon>
        <taxon>Caudoviricetes</taxon>
        <taxon>Peduoviridae</taxon>
        <taxon>Maltschvirus</taxon>
        <taxon>Maltschvirus maltsch</taxon>
    </lineage>
</organism>
<sequence>MAIVSRGSQYSFVGSTDVLNGTAGTQLGSNLKFFQISVKNAGGSAVDLTSGDDADGEAFELLVRAIPSLQAYFCVGATGVIHAITDGHAAPSASALQAMIRSLGSAVGPAGGTQVDVSGSTVVAGTGFAVTA</sequence>
<accession>A0A6J5L5H5</accession>
<reference evidence="1" key="1">
    <citation type="submission" date="2020-04" db="EMBL/GenBank/DDBJ databases">
        <authorList>
            <person name="Chiriac C."/>
            <person name="Salcher M."/>
            <person name="Ghai R."/>
            <person name="Kavagutti S V."/>
        </authorList>
    </citation>
    <scope>NUCLEOTIDE SEQUENCE</scope>
</reference>
<name>A0A6J5L5H5_9CAUD</name>
<protein>
    <submittedName>
        <fullName evidence="1">Uncharacterized protein</fullName>
    </submittedName>
</protein>
<gene>
    <name evidence="1" type="ORF">UFOVP116_74</name>
</gene>
<dbReference type="EMBL" id="LR796237">
    <property type="protein sequence ID" value="CAB4129664.1"/>
    <property type="molecule type" value="Genomic_DNA"/>
</dbReference>